<dbReference type="RefSeq" id="XP_007604715.1">
    <property type="nucleotide sequence ID" value="XM_007604653.1"/>
</dbReference>
<dbReference type="Proteomes" id="UP000011082">
    <property type="component" value="Unassembled WGS sequence"/>
</dbReference>
<dbReference type="OrthoDB" id="4062651at2759"/>
<dbReference type="SUPFAM" id="SSF56112">
    <property type="entry name" value="Protein kinase-like (PK-like)"/>
    <property type="match status" value="1"/>
</dbReference>
<keyword evidence="3" id="KW-1185">Reference proteome</keyword>
<keyword evidence="2" id="KW-0723">Serine/threonine-protein kinase</keyword>
<dbReference type="InterPro" id="IPR008271">
    <property type="entry name" value="Ser/Thr_kinase_AS"/>
</dbReference>
<gene>
    <name evidence="2" type="ORF">VICG_01269</name>
</gene>
<feature type="domain" description="Protein kinase" evidence="1">
    <location>
        <begin position="1"/>
        <end position="223"/>
    </location>
</feature>
<dbReference type="SMART" id="SM00220">
    <property type="entry name" value="S_TKc"/>
    <property type="match status" value="1"/>
</dbReference>
<evidence type="ECO:0000259" key="1">
    <source>
        <dbReference type="PROSITE" id="PS50011"/>
    </source>
</evidence>
<accession>L2GLC1</accession>
<proteinExistence type="predicted"/>
<organism evidence="2 3">
    <name type="scientific">Vittaforma corneae (strain ATCC 50505)</name>
    <name type="common">Microsporidian parasite</name>
    <name type="synonym">Nosema corneum</name>
    <dbReference type="NCBI Taxonomy" id="993615"/>
    <lineage>
        <taxon>Eukaryota</taxon>
        <taxon>Fungi</taxon>
        <taxon>Fungi incertae sedis</taxon>
        <taxon>Microsporidia</taxon>
        <taxon>Nosematidae</taxon>
        <taxon>Vittaforma</taxon>
    </lineage>
</organism>
<dbReference type="InterPro" id="IPR000719">
    <property type="entry name" value="Prot_kinase_dom"/>
</dbReference>
<dbReference type="EMBL" id="JH370140">
    <property type="protein sequence ID" value="ELA41636.1"/>
    <property type="molecule type" value="Genomic_DNA"/>
</dbReference>
<dbReference type="AlphaFoldDB" id="L2GLC1"/>
<dbReference type="GeneID" id="19881980"/>
<dbReference type="GO" id="GO:0005634">
    <property type="term" value="C:nucleus"/>
    <property type="evidence" value="ECO:0007669"/>
    <property type="project" value="TreeGrafter"/>
</dbReference>
<dbReference type="Gene3D" id="1.10.510.10">
    <property type="entry name" value="Transferase(Phosphotransferase) domain 1"/>
    <property type="match status" value="1"/>
</dbReference>
<dbReference type="VEuPathDB" id="MicrosporidiaDB:VICG_01269"/>
<protein>
    <submittedName>
        <fullName evidence="2">Serine/threonine protein kinase</fullName>
    </submittedName>
</protein>
<dbReference type="CDD" id="cd00180">
    <property type="entry name" value="PKc"/>
    <property type="match status" value="1"/>
</dbReference>
<dbReference type="InterPro" id="IPR011009">
    <property type="entry name" value="Kinase-like_dom_sf"/>
</dbReference>
<dbReference type="STRING" id="993615.L2GLC1"/>
<dbReference type="PANTHER" id="PTHR44167:SF24">
    <property type="entry name" value="SERINE_THREONINE-PROTEIN KINASE CHK2"/>
    <property type="match status" value="1"/>
</dbReference>
<dbReference type="InParanoid" id="L2GLC1"/>
<sequence>MLQSRSFQIEKSVIENHKEIRQEYRILKALENCNNEHLTQFYGCITENTYVFELCEYNLISFINEHDLDLKGIKKIMRMILLGIHEIHRNGIIHRDIKLGNILVKDDCVKLCDFGLSCFINANDFSYCGTKDYLAPEMEAISRKENTEMAQNIKFKINNCKYDEKIDVYAAGIIYKTLLTRKKESDLENITVDTNIKALILSMTNPDPLKRYSAQQSLFHSSFDDLFYEIPDFSDLKNLSKITKYGKISRISDKTHNYIQIEYIYENKPRILRIECISPKNLIFQDRICFEYKIKVNELEIDKRLLSNSMIKHFNYLCSYFKIVCEKTIKYKDTDGHFTFFVTICNTKHLECDDFKIKKYKDNRCEMTAGDHQESIKFDRIPIKARQVFEKFEKKYQTVNSFHIEQQSSMKISLNTDQLIKKYEFIERQGWALKNGLRFILLLNCGKKYTIDVEEQTISENEGVKMDITEMSVQLLSLIRQFIIKFI</sequence>
<dbReference type="GO" id="GO:0004674">
    <property type="term" value="F:protein serine/threonine kinase activity"/>
    <property type="evidence" value="ECO:0007669"/>
    <property type="project" value="UniProtKB-KW"/>
</dbReference>
<keyword evidence="2" id="KW-0418">Kinase</keyword>
<dbReference type="Pfam" id="PF00069">
    <property type="entry name" value="Pkinase"/>
    <property type="match status" value="1"/>
</dbReference>
<keyword evidence="2" id="KW-0808">Transferase</keyword>
<dbReference type="HOGENOM" id="CLU_531021_0_0_1"/>
<dbReference type="PROSITE" id="PS50011">
    <property type="entry name" value="PROTEIN_KINASE_DOM"/>
    <property type="match status" value="1"/>
</dbReference>
<dbReference type="PROSITE" id="PS00108">
    <property type="entry name" value="PROTEIN_KINASE_ST"/>
    <property type="match status" value="1"/>
</dbReference>
<dbReference type="GO" id="GO:0044773">
    <property type="term" value="P:mitotic DNA damage checkpoint signaling"/>
    <property type="evidence" value="ECO:0007669"/>
    <property type="project" value="TreeGrafter"/>
</dbReference>
<dbReference type="GO" id="GO:0005524">
    <property type="term" value="F:ATP binding"/>
    <property type="evidence" value="ECO:0007669"/>
    <property type="project" value="InterPro"/>
</dbReference>
<evidence type="ECO:0000313" key="2">
    <source>
        <dbReference type="EMBL" id="ELA41636.1"/>
    </source>
</evidence>
<dbReference type="PANTHER" id="PTHR44167">
    <property type="entry name" value="OVARIAN-SPECIFIC SERINE/THREONINE-PROTEIN KINASE LOK-RELATED"/>
    <property type="match status" value="1"/>
</dbReference>
<evidence type="ECO:0000313" key="3">
    <source>
        <dbReference type="Proteomes" id="UP000011082"/>
    </source>
</evidence>
<name>L2GLC1_VITCO</name>
<reference evidence="3" key="1">
    <citation type="submission" date="2011-05" db="EMBL/GenBank/DDBJ databases">
        <title>The genome sequence of Vittaforma corneae strain ATCC 50505.</title>
        <authorList>
            <consortium name="The Broad Institute Genome Sequencing Platform"/>
            <person name="Cuomo C."/>
            <person name="Didier E."/>
            <person name="Bowers L."/>
            <person name="Young S.K."/>
            <person name="Zeng Q."/>
            <person name="Gargeya S."/>
            <person name="Fitzgerald M."/>
            <person name="Haas B."/>
            <person name="Abouelleil A."/>
            <person name="Alvarado L."/>
            <person name="Arachchi H.M."/>
            <person name="Berlin A."/>
            <person name="Chapman S.B."/>
            <person name="Gearin G."/>
            <person name="Goldberg J."/>
            <person name="Griggs A."/>
            <person name="Gujja S."/>
            <person name="Hansen M."/>
            <person name="Heiman D."/>
            <person name="Howarth C."/>
            <person name="Larimer J."/>
            <person name="Lui A."/>
            <person name="MacDonald P.J.P."/>
            <person name="McCowen C."/>
            <person name="Montmayeur A."/>
            <person name="Murphy C."/>
            <person name="Neiman D."/>
            <person name="Pearson M."/>
            <person name="Priest M."/>
            <person name="Roberts A."/>
            <person name="Saif S."/>
            <person name="Shea T."/>
            <person name="Sisk P."/>
            <person name="Stolte C."/>
            <person name="Sykes S."/>
            <person name="Wortman J."/>
            <person name="Nusbaum C."/>
            <person name="Birren B."/>
        </authorList>
    </citation>
    <scope>NUCLEOTIDE SEQUENCE [LARGE SCALE GENOMIC DNA]</scope>
    <source>
        <strain evidence="3">ATCC 50505</strain>
    </source>
</reference>